<reference evidence="1" key="1">
    <citation type="submission" date="2018-07" db="EMBL/GenBank/DDBJ databases">
        <authorList>
            <person name="Ashton P.M."/>
            <person name="Dallman T."/>
            <person name="Nair S."/>
            <person name="De Pinna E."/>
            <person name="Peters T."/>
            <person name="Grant K."/>
        </authorList>
    </citation>
    <scope>NUCLEOTIDE SEQUENCE [LARGE SCALE GENOMIC DNA]</scope>
    <source>
        <strain evidence="1">436933</strain>
    </source>
</reference>
<evidence type="ECO:0000313" key="1">
    <source>
        <dbReference type="EMBL" id="EBS2695451.1"/>
    </source>
</evidence>
<comment type="caution">
    <text evidence="1">The sequence shown here is derived from an EMBL/GenBank/DDBJ whole genome shotgun (WGS) entry which is preliminary data.</text>
</comment>
<sequence>MKDNRTASAIDLAFQKYETPVGPLFVAMRHGRMKRCFSRKTALRYLAFFMTTRAFEASGFMCRNPNVKVVHPVHGEKRVRGNVTCEYFMAHKRCIRRLRRILARKREIQKWYAKWRSMHDRYVKEQKELQASKPEGIR</sequence>
<proteinExistence type="predicted"/>
<dbReference type="AlphaFoldDB" id="A0A5U9KW27"/>
<organism evidence="1">
    <name type="scientific">Salmonella newport</name>
    <dbReference type="NCBI Taxonomy" id="108619"/>
    <lineage>
        <taxon>Bacteria</taxon>
        <taxon>Pseudomonadati</taxon>
        <taxon>Pseudomonadota</taxon>
        <taxon>Gammaproteobacteria</taxon>
        <taxon>Enterobacterales</taxon>
        <taxon>Enterobacteriaceae</taxon>
        <taxon>Salmonella</taxon>
    </lineage>
</organism>
<protein>
    <submittedName>
        <fullName evidence="1">Uncharacterized protein</fullName>
    </submittedName>
</protein>
<dbReference type="Proteomes" id="UP000839726">
    <property type="component" value="Unassembled WGS sequence"/>
</dbReference>
<dbReference type="EMBL" id="AAGUYM010000036">
    <property type="protein sequence ID" value="EBS2695451.1"/>
    <property type="molecule type" value="Genomic_DNA"/>
</dbReference>
<accession>A0A5U9KW27</accession>
<gene>
    <name evidence="1" type="ORF">DRY71_22465</name>
</gene>
<name>A0A5U9KW27_SALNE</name>